<keyword evidence="1" id="KW-0663">Pyridoxal phosphate</keyword>
<keyword evidence="4" id="KW-1185">Reference proteome</keyword>
<keyword evidence="3" id="KW-0808">Transferase</keyword>
<dbReference type="AlphaFoldDB" id="A0AAD6V5I4"/>
<sequence>MTTSLQNKTPPQFGHAMLEYFAFDPKYTNLNHGSYGSLPRPVNEACRAMDAQAEANPDRWIRVTYLPLLTSVRNRIAALIGAKTEECVLVPNTSHGISTVLRNIDWRAGDIIVTLSTTYHSVGRTARYIADTPPHPTVAELPLAFPTTPAAVVAQFRAHLQHLPRTPGQQVVAIIDSIISLPTILLPWREMVQVCKEEGVLSVIDAAHSIGQEPGLDLHEADPDFWVSNCHKWLYAKRSCAVLYVPLRNQHLIKSTFPTSPAYLSPSERKGSNFLEQFDWTATIDFVPFLSVASALDFRHWLGGEEKINAYCRKIAAQGSKRLAQILGTSSMTLDPTGEMTLNMVNVYLPLPPTLQPRAAVVEKMRQKMLIGANIFTMVFFLEETGWWTRCSAQVFTEVEDFEKLGQVLLKVCAEVVHELDAENESLKSKL</sequence>
<dbReference type="InterPro" id="IPR015422">
    <property type="entry name" value="PyrdxlP-dep_Trfase_small"/>
</dbReference>
<proteinExistence type="predicted"/>
<dbReference type="GO" id="GO:0016740">
    <property type="term" value="F:transferase activity"/>
    <property type="evidence" value="ECO:0007669"/>
    <property type="project" value="UniProtKB-KW"/>
</dbReference>
<protein>
    <submittedName>
        <fullName evidence="3">PLP-dependent transferase</fullName>
    </submittedName>
</protein>
<feature type="domain" description="Aminotransferase class V" evidence="2">
    <location>
        <begin position="69"/>
        <end position="333"/>
    </location>
</feature>
<dbReference type="InterPro" id="IPR015424">
    <property type="entry name" value="PyrdxlP-dep_Trfase"/>
</dbReference>
<evidence type="ECO:0000313" key="4">
    <source>
        <dbReference type="Proteomes" id="UP001219525"/>
    </source>
</evidence>
<reference evidence="3" key="1">
    <citation type="submission" date="2023-03" db="EMBL/GenBank/DDBJ databases">
        <title>Massive genome expansion in bonnet fungi (Mycena s.s.) driven by repeated elements and novel gene families across ecological guilds.</title>
        <authorList>
            <consortium name="Lawrence Berkeley National Laboratory"/>
            <person name="Harder C.B."/>
            <person name="Miyauchi S."/>
            <person name="Viragh M."/>
            <person name="Kuo A."/>
            <person name="Thoen E."/>
            <person name="Andreopoulos B."/>
            <person name="Lu D."/>
            <person name="Skrede I."/>
            <person name="Drula E."/>
            <person name="Henrissat B."/>
            <person name="Morin E."/>
            <person name="Kohler A."/>
            <person name="Barry K."/>
            <person name="LaButti K."/>
            <person name="Morin E."/>
            <person name="Salamov A."/>
            <person name="Lipzen A."/>
            <person name="Mereny Z."/>
            <person name="Hegedus B."/>
            <person name="Baldrian P."/>
            <person name="Stursova M."/>
            <person name="Weitz H."/>
            <person name="Taylor A."/>
            <person name="Grigoriev I.V."/>
            <person name="Nagy L.G."/>
            <person name="Martin F."/>
            <person name="Kauserud H."/>
        </authorList>
    </citation>
    <scope>NUCLEOTIDE SEQUENCE</scope>
    <source>
        <strain evidence="3">9144</strain>
    </source>
</reference>
<evidence type="ECO:0000259" key="2">
    <source>
        <dbReference type="Pfam" id="PF00266"/>
    </source>
</evidence>
<gene>
    <name evidence="3" type="ORF">GGX14DRAFT_371275</name>
</gene>
<evidence type="ECO:0000313" key="3">
    <source>
        <dbReference type="EMBL" id="KAJ7201375.1"/>
    </source>
</evidence>
<dbReference type="Gene3D" id="3.40.640.10">
    <property type="entry name" value="Type I PLP-dependent aspartate aminotransferase-like (Major domain)"/>
    <property type="match status" value="1"/>
</dbReference>
<dbReference type="SUPFAM" id="SSF53383">
    <property type="entry name" value="PLP-dependent transferases"/>
    <property type="match status" value="1"/>
</dbReference>
<name>A0AAD6V5I4_9AGAR</name>
<dbReference type="PANTHER" id="PTHR43092:SF2">
    <property type="entry name" value="HERCYNYLCYSTEINE SULFOXIDE LYASE"/>
    <property type="match status" value="1"/>
</dbReference>
<dbReference type="EMBL" id="JARJCW010000059">
    <property type="protein sequence ID" value="KAJ7201375.1"/>
    <property type="molecule type" value="Genomic_DNA"/>
</dbReference>
<dbReference type="Gene3D" id="3.90.1150.10">
    <property type="entry name" value="Aspartate Aminotransferase, domain 1"/>
    <property type="match status" value="1"/>
</dbReference>
<dbReference type="Proteomes" id="UP001219525">
    <property type="component" value="Unassembled WGS sequence"/>
</dbReference>
<dbReference type="PANTHER" id="PTHR43092">
    <property type="entry name" value="L-CYSTEINE DESULFHYDRASE"/>
    <property type="match status" value="1"/>
</dbReference>
<dbReference type="InterPro" id="IPR000192">
    <property type="entry name" value="Aminotrans_V_dom"/>
</dbReference>
<comment type="caution">
    <text evidence="3">The sequence shown here is derived from an EMBL/GenBank/DDBJ whole genome shotgun (WGS) entry which is preliminary data.</text>
</comment>
<dbReference type="InterPro" id="IPR015421">
    <property type="entry name" value="PyrdxlP-dep_Trfase_major"/>
</dbReference>
<dbReference type="Pfam" id="PF00266">
    <property type="entry name" value="Aminotran_5"/>
    <property type="match status" value="1"/>
</dbReference>
<evidence type="ECO:0000256" key="1">
    <source>
        <dbReference type="ARBA" id="ARBA00022898"/>
    </source>
</evidence>
<accession>A0AAD6V5I4</accession>
<organism evidence="3 4">
    <name type="scientific">Mycena pura</name>
    <dbReference type="NCBI Taxonomy" id="153505"/>
    <lineage>
        <taxon>Eukaryota</taxon>
        <taxon>Fungi</taxon>
        <taxon>Dikarya</taxon>
        <taxon>Basidiomycota</taxon>
        <taxon>Agaricomycotina</taxon>
        <taxon>Agaricomycetes</taxon>
        <taxon>Agaricomycetidae</taxon>
        <taxon>Agaricales</taxon>
        <taxon>Marasmiineae</taxon>
        <taxon>Mycenaceae</taxon>
        <taxon>Mycena</taxon>
    </lineage>
</organism>